<dbReference type="Gene3D" id="3.40.30.10">
    <property type="entry name" value="Glutaredoxin"/>
    <property type="match status" value="1"/>
</dbReference>
<name>A0A518BHK1_9BACT</name>
<dbReference type="PANTHER" id="PTHR43640:SF1">
    <property type="entry name" value="THIOREDOXIN-DEPENDENT PEROXIREDOXIN"/>
    <property type="match status" value="1"/>
</dbReference>
<keyword evidence="1" id="KW-0732">Signal</keyword>
<dbReference type="InterPro" id="IPR047262">
    <property type="entry name" value="PRX-like1"/>
</dbReference>
<sequence precursor="true">MPTLRRIAFALLSIGPSIFVASCGDGGAAASPPAAESASALRGLCDPADWDLEDAPFRPRPTGLAGQTVRAEEPGAIATVLVFLDTECPVANAMAPELERLRARFAPEGIAFRHVYPDRTLTVEAIREHARDYALDAVAVRDPGHVWVERFGATISPEAAVIVDGDVVYRGRVDDRAVALGVRRPGPGRRDLELALESILAGRAPDPARTPAVGCRLADLPAQGARD</sequence>
<dbReference type="AlphaFoldDB" id="A0A518BHK1"/>
<keyword evidence="3" id="KW-1185">Reference proteome</keyword>
<accession>A0A518BHK1</accession>
<proteinExistence type="predicted"/>
<dbReference type="PROSITE" id="PS51257">
    <property type="entry name" value="PROKAR_LIPOPROTEIN"/>
    <property type="match status" value="1"/>
</dbReference>
<evidence type="ECO:0000313" key="2">
    <source>
        <dbReference type="EMBL" id="QDU66434.1"/>
    </source>
</evidence>
<dbReference type="RefSeq" id="WP_419192211.1">
    <property type="nucleotide sequence ID" value="NZ_CP036287.1"/>
</dbReference>
<reference evidence="2 3" key="1">
    <citation type="submission" date="2019-02" db="EMBL/GenBank/DDBJ databases">
        <title>Deep-cultivation of Planctomycetes and their phenomic and genomic characterization uncovers novel biology.</title>
        <authorList>
            <person name="Wiegand S."/>
            <person name="Jogler M."/>
            <person name="Boedeker C."/>
            <person name="Pinto D."/>
            <person name="Vollmers J."/>
            <person name="Rivas-Marin E."/>
            <person name="Kohn T."/>
            <person name="Peeters S.H."/>
            <person name="Heuer A."/>
            <person name="Rast P."/>
            <person name="Oberbeckmann S."/>
            <person name="Bunk B."/>
            <person name="Jeske O."/>
            <person name="Meyerdierks A."/>
            <person name="Storesund J.E."/>
            <person name="Kallscheuer N."/>
            <person name="Luecker S."/>
            <person name="Lage O.M."/>
            <person name="Pohl T."/>
            <person name="Merkel B.J."/>
            <person name="Hornburger P."/>
            <person name="Mueller R.-W."/>
            <person name="Bruemmer F."/>
            <person name="Labrenz M."/>
            <person name="Spormann A.M."/>
            <person name="Op den Camp H."/>
            <person name="Overmann J."/>
            <person name="Amann R."/>
            <person name="Jetten M.S.M."/>
            <person name="Mascher T."/>
            <person name="Medema M.H."/>
            <person name="Devos D.P."/>
            <person name="Kaster A.-K."/>
            <person name="Ovreas L."/>
            <person name="Rohde M."/>
            <person name="Galperin M.Y."/>
            <person name="Jogler C."/>
        </authorList>
    </citation>
    <scope>NUCLEOTIDE SEQUENCE [LARGE SCALE GENOMIC DNA]</scope>
    <source>
        <strain evidence="2 3">Pla133</strain>
    </source>
</reference>
<dbReference type="PANTHER" id="PTHR43640">
    <property type="entry name" value="OS07G0260300 PROTEIN"/>
    <property type="match status" value="1"/>
</dbReference>
<protein>
    <submittedName>
        <fullName evidence="2">Uncharacterized protein</fullName>
    </submittedName>
</protein>
<dbReference type="SUPFAM" id="SSF52833">
    <property type="entry name" value="Thioredoxin-like"/>
    <property type="match status" value="1"/>
</dbReference>
<evidence type="ECO:0000313" key="3">
    <source>
        <dbReference type="Proteomes" id="UP000316921"/>
    </source>
</evidence>
<dbReference type="InterPro" id="IPR036249">
    <property type="entry name" value="Thioredoxin-like_sf"/>
</dbReference>
<organism evidence="2 3">
    <name type="scientific">Engelhardtia mirabilis</name>
    <dbReference type="NCBI Taxonomy" id="2528011"/>
    <lineage>
        <taxon>Bacteria</taxon>
        <taxon>Pseudomonadati</taxon>
        <taxon>Planctomycetota</taxon>
        <taxon>Planctomycetia</taxon>
        <taxon>Planctomycetia incertae sedis</taxon>
        <taxon>Engelhardtia</taxon>
    </lineage>
</organism>
<feature type="signal peptide" evidence="1">
    <location>
        <begin position="1"/>
        <end position="21"/>
    </location>
</feature>
<dbReference type="EMBL" id="CP036287">
    <property type="protein sequence ID" value="QDU66434.1"/>
    <property type="molecule type" value="Genomic_DNA"/>
</dbReference>
<evidence type="ECO:0000256" key="1">
    <source>
        <dbReference type="SAM" id="SignalP"/>
    </source>
</evidence>
<feature type="chain" id="PRO_5022113904" evidence="1">
    <location>
        <begin position="22"/>
        <end position="227"/>
    </location>
</feature>
<dbReference type="KEGG" id="pbap:Pla133_15070"/>
<dbReference type="Proteomes" id="UP000316921">
    <property type="component" value="Chromosome"/>
</dbReference>
<gene>
    <name evidence="2" type="ORF">Pla133_15070</name>
</gene>